<feature type="transmembrane region" description="Helical" evidence="1">
    <location>
        <begin position="207"/>
        <end position="231"/>
    </location>
</feature>
<keyword evidence="1" id="KW-0812">Transmembrane</keyword>
<dbReference type="AlphaFoldDB" id="A0A4V1IZE3"/>
<sequence>MKDVERDLIIVCLCNLLSLVTSFIVARRFYVNCRTDVGRLAGFLCFALLCVMHIYGPARFIAETLIMNQTWTMYDHETFFAYYGLVEACMIHFYMISLLFLFVSLWAKISQAIESMAYLRALISMILSRKSFQYFFQIQACQLILTIVTQIAFINYNFFMGYSIRVFLDCFMMFAQFVIMVPFMMRIVFTIMLTYRKMKYLNMKSQLNLTQMFILAGSLGYASLIIIAYIVKAIEGPVQILTTEAYSTANLKNRIFVRSFSPIIGYILSGSLGAGFAFPFLSKNSGSKATEKRKQMIGLSLFFILSVHILCLNSYLFNSCSGGTLDCAKQNINNPLSTTVQNNSIPCTYIGCPSIQLNIPSGTYAISNKVFDGCVTFGQSAPFFYASSSAFYNTLVLQNVTFRNCKTPSGLIITMSVNLVLRNLTVQNNTSTGSILSLEKFWTTKIHDSVFENNYNEENGGALELLGMITSTTAYDVSVLEIGGKFLCRNNTSKGLGGCLFMSNIQLNFLQDN</sequence>
<gene>
    <name evidence="2" type="ORF">ROZALSC1DRAFT_23887</name>
</gene>
<protein>
    <submittedName>
        <fullName evidence="2">Uncharacterized protein</fullName>
    </submittedName>
</protein>
<dbReference type="Proteomes" id="UP000281549">
    <property type="component" value="Unassembled WGS sequence"/>
</dbReference>
<feature type="transmembrane region" description="Helical" evidence="1">
    <location>
        <begin position="7"/>
        <end position="26"/>
    </location>
</feature>
<evidence type="ECO:0000256" key="1">
    <source>
        <dbReference type="SAM" id="Phobius"/>
    </source>
</evidence>
<feature type="transmembrane region" description="Helical" evidence="1">
    <location>
        <begin position="79"/>
        <end position="103"/>
    </location>
</feature>
<accession>A0A4V1IZE3</accession>
<feature type="transmembrane region" description="Helical" evidence="1">
    <location>
        <begin position="171"/>
        <end position="195"/>
    </location>
</feature>
<proteinExistence type="predicted"/>
<evidence type="ECO:0000313" key="3">
    <source>
        <dbReference type="Proteomes" id="UP000281549"/>
    </source>
</evidence>
<evidence type="ECO:0000313" key="2">
    <source>
        <dbReference type="EMBL" id="RKP17759.1"/>
    </source>
</evidence>
<reference evidence="3" key="1">
    <citation type="journal article" date="2018" name="Nat. Microbiol.">
        <title>Leveraging single-cell genomics to expand the fungal tree of life.</title>
        <authorList>
            <person name="Ahrendt S.R."/>
            <person name="Quandt C.A."/>
            <person name="Ciobanu D."/>
            <person name="Clum A."/>
            <person name="Salamov A."/>
            <person name="Andreopoulos B."/>
            <person name="Cheng J.F."/>
            <person name="Woyke T."/>
            <person name="Pelin A."/>
            <person name="Henrissat B."/>
            <person name="Reynolds N.K."/>
            <person name="Benny G.L."/>
            <person name="Smith M.E."/>
            <person name="James T.Y."/>
            <person name="Grigoriev I.V."/>
        </authorList>
    </citation>
    <scope>NUCLEOTIDE SEQUENCE [LARGE SCALE GENOMIC DNA]</scope>
    <source>
        <strain evidence="3">CSF55</strain>
    </source>
</reference>
<feature type="transmembrane region" description="Helical" evidence="1">
    <location>
        <begin position="297"/>
        <end position="317"/>
    </location>
</feature>
<organism evidence="2 3">
    <name type="scientific">Rozella allomycis (strain CSF55)</name>
    <dbReference type="NCBI Taxonomy" id="988480"/>
    <lineage>
        <taxon>Eukaryota</taxon>
        <taxon>Fungi</taxon>
        <taxon>Fungi incertae sedis</taxon>
        <taxon>Cryptomycota</taxon>
        <taxon>Cryptomycota incertae sedis</taxon>
        <taxon>Rozella</taxon>
    </lineage>
</organism>
<keyword evidence="1" id="KW-1133">Transmembrane helix</keyword>
<dbReference type="InterPro" id="IPR011050">
    <property type="entry name" value="Pectin_lyase_fold/virulence"/>
</dbReference>
<feature type="transmembrane region" description="Helical" evidence="1">
    <location>
        <begin position="38"/>
        <end position="58"/>
    </location>
</feature>
<dbReference type="SUPFAM" id="SSF51126">
    <property type="entry name" value="Pectin lyase-like"/>
    <property type="match status" value="1"/>
</dbReference>
<feature type="transmembrane region" description="Helical" evidence="1">
    <location>
        <begin position="140"/>
        <end position="159"/>
    </location>
</feature>
<keyword evidence="1" id="KW-0472">Membrane</keyword>
<dbReference type="EMBL" id="ML005684">
    <property type="protein sequence ID" value="RKP17759.1"/>
    <property type="molecule type" value="Genomic_DNA"/>
</dbReference>
<name>A0A4V1IZE3_ROZAC</name>
<feature type="non-terminal residue" evidence="2">
    <location>
        <position position="513"/>
    </location>
</feature>
<feature type="transmembrane region" description="Helical" evidence="1">
    <location>
        <begin position="263"/>
        <end position="281"/>
    </location>
</feature>